<evidence type="ECO:0000256" key="5">
    <source>
        <dbReference type="ARBA" id="ARBA00022801"/>
    </source>
</evidence>
<sequence length="96" mass="10482">MLSHWCYRRRECTEDCEVAYGKGAILDSMVCAGHELGGKDTCRGDTGGPLILNDIKDGRTVIGISSWGLGCGNPGFPGVYTNVGFYTDWIEENMKD</sequence>
<keyword evidence="8" id="KW-0325">Glycoprotein</keyword>
<evidence type="ECO:0000256" key="7">
    <source>
        <dbReference type="ARBA" id="ARBA00023157"/>
    </source>
</evidence>
<comment type="subcellular location">
    <subcellularLocation>
        <location evidence="1">Secreted</location>
    </subcellularLocation>
</comment>
<dbReference type="GO" id="GO:0005615">
    <property type="term" value="C:extracellular space"/>
    <property type="evidence" value="ECO:0007669"/>
    <property type="project" value="TreeGrafter"/>
</dbReference>
<protein>
    <recommendedName>
        <fullName evidence="9">Peptidase S1 domain-containing protein</fullName>
    </recommendedName>
</protein>
<dbReference type="InterPro" id="IPR001254">
    <property type="entry name" value="Trypsin_dom"/>
</dbReference>
<evidence type="ECO:0000256" key="3">
    <source>
        <dbReference type="ARBA" id="ARBA00022670"/>
    </source>
</evidence>
<name>A0A8J2NSV1_9HEXA</name>
<evidence type="ECO:0000256" key="2">
    <source>
        <dbReference type="ARBA" id="ARBA00022525"/>
    </source>
</evidence>
<dbReference type="PANTHER" id="PTHR24264">
    <property type="entry name" value="TRYPSIN-RELATED"/>
    <property type="match status" value="1"/>
</dbReference>
<evidence type="ECO:0000256" key="6">
    <source>
        <dbReference type="ARBA" id="ARBA00022825"/>
    </source>
</evidence>
<evidence type="ECO:0000256" key="1">
    <source>
        <dbReference type="ARBA" id="ARBA00004613"/>
    </source>
</evidence>
<evidence type="ECO:0000259" key="9">
    <source>
        <dbReference type="PROSITE" id="PS50240"/>
    </source>
</evidence>
<keyword evidence="2" id="KW-0964">Secreted</keyword>
<feature type="domain" description="Peptidase S1" evidence="9">
    <location>
        <begin position="14"/>
        <end position="95"/>
    </location>
</feature>
<dbReference type="GO" id="GO:0006508">
    <property type="term" value="P:proteolysis"/>
    <property type="evidence" value="ECO:0007669"/>
    <property type="project" value="UniProtKB-KW"/>
</dbReference>
<dbReference type="EMBL" id="CAJVCH010017946">
    <property type="protein sequence ID" value="CAG7684043.1"/>
    <property type="molecule type" value="Genomic_DNA"/>
</dbReference>
<reference evidence="10" key="1">
    <citation type="submission" date="2021-06" db="EMBL/GenBank/DDBJ databases">
        <authorList>
            <person name="Hodson N. C."/>
            <person name="Mongue J. A."/>
            <person name="Jaron S. K."/>
        </authorList>
    </citation>
    <scope>NUCLEOTIDE SEQUENCE</scope>
</reference>
<dbReference type="FunFam" id="2.40.10.10:FF:000054">
    <property type="entry name" value="Complement C1r subcomponent"/>
    <property type="match status" value="1"/>
</dbReference>
<keyword evidence="11" id="KW-1185">Reference proteome</keyword>
<evidence type="ECO:0000256" key="8">
    <source>
        <dbReference type="ARBA" id="ARBA00023180"/>
    </source>
</evidence>
<keyword evidence="4" id="KW-0732">Signal</keyword>
<keyword evidence="3" id="KW-0645">Protease</keyword>
<dbReference type="GO" id="GO:0004252">
    <property type="term" value="F:serine-type endopeptidase activity"/>
    <property type="evidence" value="ECO:0007669"/>
    <property type="project" value="InterPro"/>
</dbReference>
<keyword evidence="5" id="KW-0378">Hydrolase</keyword>
<evidence type="ECO:0000313" key="11">
    <source>
        <dbReference type="Proteomes" id="UP000708208"/>
    </source>
</evidence>
<evidence type="ECO:0000256" key="4">
    <source>
        <dbReference type="ARBA" id="ARBA00022729"/>
    </source>
</evidence>
<dbReference type="OrthoDB" id="6339452at2759"/>
<dbReference type="InterPro" id="IPR050127">
    <property type="entry name" value="Serine_Proteases_S1"/>
</dbReference>
<proteinExistence type="predicted"/>
<dbReference type="Proteomes" id="UP000708208">
    <property type="component" value="Unassembled WGS sequence"/>
</dbReference>
<organism evidence="10 11">
    <name type="scientific">Allacma fusca</name>
    <dbReference type="NCBI Taxonomy" id="39272"/>
    <lineage>
        <taxon>Eukaryota</taxon>
        <taxon>Metazoa</taxon>
        <taxon>Ecdysozoa</taxon>
        <taxon>Arthropoda</taxon>
        <taxon>Hexapoda</taxon>
        <taxon>Collembola</taxon>
        <taxon>Symphypleona</taxon>
        <taxon>Sminthuridae</taxon>
        <taxon>Allacma</taxon>
    </lineage>
</organism>
<keyword evidence="6" id="KW-0720">Serine protease</keyword>
<keyword evidence="7" id="KW-1015">Disulfide bond</keyword>
<dbReference type="PANTHER" id="PTHR24264:SF65">
    <property type="entry name" value="SRCR DOMAIN-CONTAINING PROTEIN"/>
    <property type="match status" value="1"/>
</dbReference>
<dbReference type="PROSITE" id="PS50240">
    <property type="entry name" value="TRYPSIN_DOM"/>
    <property type="match status" value="1"/>
</dbReference>
<evidence type="ECO:0000313" key="10">
    <source>
        <dbReference type="EMBL" id="CAG7684043.1"/>
    </source>
</evidence>
<accession>A0A8J2NSV1</accession>
<dbReference type="Pfam" id="PF00089">
    <property type="entry name" value="Trypsin"/>
    <property type="match status" value="1"/>
</dbReference>
<gene>
    <name evidence="10" type="ORF">AFUS01_LOCUS3045</name>
</gene>
<dbReference type="AlphaFoldDB" id="A0A8J2NSV1"/>
<comment type="caution">
    <text evidence="10">The sequence shown here is derived from an EMBL/GenBank/DDBJ whole genome shotgun (WGS) entry which is preliminary data.</text>
</comment>